<protein>
    <recommendedName>
        <fullName evidence="9">TRAP transporter small permease protein</fullName>
    </recommendedName>
</protein>
<keyword evidence="7 9" id="KW-0472">Membrane</keyword>
<gene>
    <name evidence="11" type="ORF">LOM8899_02194</name>
</gene>
<comment type="subcellular location">
    <subcellularLocation>
        <location evidence="1 9">Cell inner membrane</location>
        <topology evidence="1 9">Multi-pass membrane protein</topology>
    </subcellularLocation>
</comment>
<evidence type="ECO:0000256" key="9">
    <source>
        <dbReference type="RuleBase" id="RU369079"/>
    </source>
</evidence>
<sequence length="173" mass="18858">MGGQIRAARVLHIVSAVWTLGLAFLVGADVLGRILFSSPIPGTKEILQNSVVTITFLQLPLAIYSGSMLRTSILSDALPPVLRRLLRTFAALLGCALFLALLWGTWPSFMDAYRIGEYEGEGSLRVPTWPVRGAIAAMSVFGMLAYAWMIVLDWRGQLLDELEAPGALARLDN</sequence>
<dbReference type="GO" id="GO:0022857">
    <property type="term" value="F:transmembrane transporter activity"/>
    <property type="evidence" value="ECO:0007669"/>
    <property type="project" value="UniProtKB-UniRule"/>
</dbReference>
<feature type="domain" description="Tripartite ATP-independent periplasmic transporters DctQ component" evidence="10">
    <location>
        <begin position="23"/>
        <end position="155"/>
    </location>
</feature>
<proteinExistence type="inferred from homology"/>
<evidence type="ECO:0000256" key="7">
    <source>
        <dbReference type="ARBA" id="ARBA00023136"/>
    </source>
</evidence>
<evidence type="ECO:0000256" key="1">
    <source>
        <dbReference type="ARBA" id="ARBA00004429"/>
    </source>
</evidence>
<evidence type="ECO:0000256" key="4">
    <source>
        <dbReference type="ARBA" id="ARBA00022519"/>
    </source>
</evidence>
<accession>A0A238LEB4</accession>
<comment type="function">
    <text evidence="9">Part of the tripartite ATP-independent periplasmic (TRAP) transport system.</text>
</comment>
<evidence type="ECO:0000313" key="11">
    <source>
        <dbReference type="EMBL" id="SMY08047.1"/>
    </source>
</evidence>
<dbReference type="GO" id="GO:0015740">
    <property type="term" value="P:C4-dicarboxylate transport"/>
    <property type="evidence" value="ECO:0007669"/>
    <property type="project" value="TreeGrafter"/>
</dbReference>
<dbReference type="EMBL" id="FXZK01000003">
    <property type="protein sequence ID" value="SMY08047.1"/>
    <property type="molecule type" value="Genomic_DNA"/>
</dbReference>
<keyword evidence="5 9" id="KW-0812">Transmembrane</keyword>
<dbReference type="PANTHER" id="PTHR35011:SF10">
    <property type="entry name" value="TRAP TRANSPORTER SMALL PERMEASE PROTEIN"/>
    <property type="match status" value="1"/>
</dbReference>
<evidence type="ECO:0000256" key="5">
    <source>
        <dbReference type="ARBA" id="ARBA00022692"/>
    </source>
</evidence>
<dbReference type="PANTHER" id="PTHR35011">
    <property type="entry name" value="2,3-DIKETO-L-GULONATE TRAP TRANSPORTER SMALL PERMEASE PROTEIN YIAM"/>
    <property type="match status" value="1"/>
</dbReference>
<keyword evidence="2 9" id="KW-0813">Transport</keyword>
<evidence type="ECO:0000256" key="8">
    <source>
        <dbReference type="ARBA" id="ARBA00038436"/>
    </source>
</evidence>
<feature type="transmembrane region" description="Helical" evidence="9">
    <location>
        <begin position="129"/>
        <end position="152"/>
    </location>
</feature>
<dbReference type="InterPro" id="IPR055348">
    <property type="entry name" value="DctQ"/>
</dbReference>
<name>A0A238LEB4_9RHOB</name>
<dbReference type="AlphaFoldDB" id="A0A238LEB4"/>
<keyword evidence="4 9" id="KW-0997">Cell inner membrane</keyword>
<dbReference type="Pfam" id="PF04290">
    <property type="entry name" value="DctQ"/>
    <property type="match status" value="1"/>
</dbReference>
<comment type="similarity">
    <text evidence="8 9">Belongs to the TRAP transporter small permease family.</text>
</comment>
<evidence type="ECO:0000256" key="3">
    <source>
        <dbReference type="ARBA" id="ARBA00022475"/>
    </source>
</evidence>
<keyword evidence="3" id="KW-1003">Cell membrane</keyword>
<feature type="transmembrane region" description="Helical" evidence="9">
    <location>
        <begin position="7"/>
        <end position="26"/>
    </location>
</feature>
<dbReference type="RefSeq" id="WP_093992222.1">
    <property type="nucleotide sequence ID" value="NZ_FXZK01000003.1"/>
</dbReference>
<feature type="transmembrane region" description="Helical" evidence="9">
    <location>
        <begin position="46"/>
        <end position="64"/>
    </location>
</feature>
<keyword evidence="6 9" id="KW-1133">Transmembrane helix</keyword>
<evidence type="ECO:0000256" key="2">
    <source>
        <dbReference type="ARBA" id="ARBA00022448"/>
    </source>
</evidence>
<feature type="transmembrane region" description="Helical" evidence="9">
    <location>
        <begin position="85"/>
        <end position="109"/>
    </location>
</feature>
<dbReference type="GO" id="GO:0005886">
    <property type="term" value="C:plasma membrane"/>
    <property type="evidence" value="ECO:0007669"/>
    <property type="project" value="UniProtKB-SubCell"/>
</dbReference>
<keyword evidence="12" id="KW-1185">Reference proteome</keyword>
<reference evidence="11 12" key="1">
    <citation type="submission" date="2017-05" db="EMBL/GenBank/DDBJ databases">
        <authorList>
            <person name="Song R."/>
            <person name="Chenine A.L."/>
            <person name="Ruprecht R.M."/>
        </authorList>
    </citation>
    <scope>NUCLEOTIDE SEQUENCE [LARGE SCALE GENOMIC DNA]</scope>
    <source>
        <strain evidence="11 12">CECT 8899</strain>
    </source>
</reference>
<dbReference type="InterPro" id="IPR007387">
    <property type="entry name" value="TRAP_DctQ"/>
</dbReference>
<organism evidence="11 12">
    <name type="scientific">Flavimaricola marinus</name>
    <dbReference type="NCBI Taxonomy" id="1819565"/>
    <lineage>
        <taxon>Bacteria</taxon>
        <taxon>Pseudomonadati</taxon>
        <taxon>Pseudomonadota</taxon>
        <taxon>Alphaproteobacteria</taxon>
        <taxon>Rhodobacterales</taxon>
        <taxon>Paracoccaceae</taxon>
        <taxon>Flavimaricola</taxon>
    </lineage>
</organism>
<evidence type="ECO:0000313" key="12">
    <source>
        <dbReference type="Proteomes" id="UP000201613"/>
    </source>
</evidence>
<comment type="subunit">
    <text evidence="9">The complex comprises the extracytoplasmic solute receptor protein and the two transmembrane proteins.</text>
</comment>
<evidence type="ECO:0000256" key="6">
    <source>
        <dbReference type="ARBA" id="ARBA00022989"/>
    </source>
</evidence>
<dbReference type="OrthoDB" id="2877624at2"/>
<dbReference type="Proteomes" id="UP000201613">
    <property type="component" value="Unassembled WGS sequence"/>
</dbReference>
<evidence type="ECO:0000259" key="10">
    <source>
        <dbReference type="Pfam" id="PF04290"/>
    </source>
</evidence>